<sequence>MAKALVYRWSAWTTSFSSSRMVPSSVRASTKSGFMLSACTSSLGSTSRAVNVTVRLVDCTAGGCWPLPHSWQRSCAKPFMAAQHWPPSPSGGIRTAARKPTRTHSTGAHPPRKRPPA</sequence>
<evidence type="ECO:0000313" key="2">
    <source>
        <dbReference type="EMBL" id="TNN51188.1"/>
    </source>
</evidence>
<accession>A0A4Z2GCA4</accession>
<keyword evidence="3" id="KW-1185">Reference proteome</keyword>
<comment type="caution">
    <text evidence="2">The sequence shown here is derived from an EMBL/GenBank/DDBJ whole genome shotgun (WGS) entry which is preliminary data.</text>
</comment>
<proteinExistence type="predicted"/>
<dbReference type="EMBL" id="SRLO01000591">
    <property type="protein sequence ID" value="TNN51188.1"/>
    <property type="molecule type" value="Genomic_DNA"/>
</dbReference>
<gene>
    <name evidence="2" type="ORF">EYF80_038606</name>
</gene>
<protein>
    <submittedName>
        <fullName evidence="2">Uncharacterized protein</fullName>
    </submittedName>
</protein>
<name>A0A4Z2GCA4_9TELE</name>
<evidence type="ECO:0000256" key="1">
    <source>
        <dbReference type="SAM" id="MobiDB-lite"/>
    </source>
</evidence>
<feature type="region of interest" description="Disordered" evidence="1">
    <location>
        <begin position="84"/>
        <end position="117"/>
    </location>
</feature>
<dbReference type="Proteomes" id="UP000314294">
    <property type="component" value="Unassembled WGS sequence"/>
</dbReference>
<evidence type="ECO:0000313" key="3">
    <source>
        <dbReference type="Proteomes" id="UP000314294"/>
    </source>
</evidence>
<dbReference type="AlphaFoldDB" id="A0A4Z2GCA4"/>
<reference evidence="2 3" key="1">
    <citation type="submission" date="2019-03" db="EMBL/GenBank/DDBJ databases">
        <title>First draft genome of Liparis tanakae, snailfish: a comprehensive survey of snailfish specific genes.</title>
        <authorList>
            <person name="Kim W."/>
            <person name="Song I."/>
            <person name="Jeong J.-H."/>
            <person name="Kim D."/>
            <person name="Kim S."/>
            <person name="Ryu S."/>
            <person name="Song J.Y."/>
            <person name="Lee S.K."/>
        </authorList>
    </citation>
    <scope>NUCLEOTIDE SEQUENCE [LARGE SCALE GENOMIC DNA]</scope>
    <source>
        <tissue evidence="2">Muscle</tissue>
    </source>
</reference>
<organism evidence="2 3">
    <name type="scientific">Liparis tanakae</name>
    <name type="common">Tanaka's snailfish</name>
    <dbReference type="NCBI Taxonomy" id="230148"/>
    <lineage>
        <taxon>Eukaryota</taxon>
        <taxon>Metazoa</taxon>
        <taxon>Chordata</taxon>
        <taxon>Craniata</taxon>
        <taxon>Vertebrata</taxon>
        <taxon>Euteleostomi</taxon>
        <taxon>Actinopterygii</taxon>
        <taxon>Neopterygii</taxon>
        <taxon>Teleostei</taxon>
        <taxon>Neoteleostei</taxon>
        <taxon>Acanthomorphata</taxon>
        <taxon>Eupercaria</taxon>
        <taxon>Perciformes</taxon>
        <taxon>Cottioidei</taxon>
        <taxon>Cottales</taxon>
        <taxon>Liparidae</taxon>
        <taxon>Liparis</taxon>
    </lineage>
</organism>